<dbReference type="InterPro" id="IPR030392">
    <property type="entry name" value="S74_ICA"/>
</dbReference>
<evidence type="ECO:0000259" key="1">
    <source>
        <dbReference type="PROSITE" id="PS51688"/>
    </source>
</evidence>
<name>A0A0F9P7C5_9ZZZZ</name>
<accession>A0A0F9P7C5</accession>
<proteinExistence type="predicted"/>
<protein>
    <recommendedName>
        <fullName evidence="1">Peptidase S74 domain-containing protein</fullName>
    </recommendedName>
</protein>
<dbReference type="Pfam" id="PF13884">
    <property type="entry name" value="Peptidase_S74"/>
    <property type="match status" value="1"/>
</dbReference>
<feature type="domain" description="Peptidase S74" evidence="1">
    <location>
        <begin position="409"/>
        <end position="534"/>
    </location>
</feature>
<dbReference type="EMBL" id="LAZR01003256">
    <property type="protein sequence ID" value="KKN20292.1"/>
    <property type="molecule type" value="Genomic_DNA"/>
</dbReference>
<evidence type="ECO:0000313" key="2">
    <source>
        <dbReference type="EMBL" id="KKN20292.1"/>
    </source>
</evidence>
<sequence>MKFSFFFIFLFILFISLVGAEVDIGEENTIARGVNILPPDTKQIIFSNNTGAVNSSEFWITNIGSLGDVNSTQFSNNGGFLNILESWVRGLAVNPFDQDLNTTSNVNFTNLNLSGNLLVGGGFIGTPLDQNLLEFVSGELDINGDLLVTGTAFADIFKGGDFVTEGDVNIYGPSEGILFFNATAGADITDITFDLDGIRPRIFSTTDAIIEFDEAVIVTDSLTVEGNLQVDEDTFFVASSSNRVAIGTTTPADDFNLVKSSNLGIRMEVYSDTGTDRPIFRLLHAGGTEASPTATQDGDRLGEIQIGGWDTAISLPKTIGWTASAEWGTSGDTTDNPFSIGLFTVPDGSSSATERIRIQSDGLVGIGISSPSHLLTVDGLVNVTTLGSATSNTLCTSQASGGILSDCTSASKYKENVVDLDVTDSLWDRIMNLNPVSFDFIDNPGRRNLGLIAENVEEEFPNFVFYKDIPTYAYNNVSYFDEELEENVTINNNRTIISVSTELEGFNYRQDLTTLNLALIQDLKTENTNLKDCILNGGSLVEIQTCVAGI</sequence>
<dbReference type="PROSITE" id="PS51688">
    <property type="entry name" value="ICA"/>
    <property type="match status" value="1"/>
</dbReference>
<reference evidence="2" key="1">
    <citation type="journal article" date="2015" name="Nature">
        <title>Complex archaea that bridge the gap between prokaryotes and eukaryotes.</title>
        <authorList>
            <person name="Spang A."/>
            <person name="Saw J.H."/>
            <person name="Jorgensen S.L."/>
            <person name="Zaremba-Niedzwiedzka K."/>
            <person name="Martijn J."/>
            <person name="Lind A.E."/>
            <person name="van Eijk R."/>
            <person name="Schleper C."/>
            <person name="Guy L."/>
            <person name="Ettema T.J."/>
        </authorList>
    </citation>
    <scope>NUCLEOTIDE SEQUENCE</scope>
</reference>
<organism evidence="2">
    <name type="scientific">marine sediment metagenome</name>
    <dbReference type="NCBI Taxonomy" id="412755"/>
    <lineage>
        <taxon>unclassified sequences</taxon>
        <taxon>metagenomes</taxon>
        <taxon>ecological metagenomes</taxon>
    </lineage>
</organism>
<dbReference type="AlphaFoldDB" id="A0A0F9P7C5"/>
<gene>
    <name evidence="2" type="ORF">LCGC14_0937040</name>
</gene>
<comment type="caution">
    <text evidence="2">The sequence shown here is derived from an EMBL/GenBank/DDBJ whole genome shotgun (WGS) entry which is preliminary data.</text>
</comment>